<feature type="transmembrane region" description="Helical" evidence="2">
    <location>
        <begin position="6"/>
        <end position="26"/>
    </location>
</feature>
<proteinExistence type="predicted"/>
<dbReference type="AlphaFoldDB" id="A0ABD5S8J2"/>
<dbReference type="RefSeq" id="WP_379779892.1">
    <property type="nucleotide sequence ID" value="NZ_JBHSWW010000043.1"/>
</dbReference>
<dbReference type="Proteomes" id="UP001596442">
    <property type="component" value="Unassembled WGS sequence"/>
</dbReference>
<feature type="compositionally biased region" description="Basic and acidic residues" evidence="1">
    <location>
        <begin position="95"/>
        <end position="128"/>
    </location>
</feature>
<gene>
    <name evidence="3" type="ORF">ACFQEU_05045</name>
</gene>
<evidence type="ECO:0000256" key="2">
    <source>
        <dbReference type="SAM" id="Phobius"/>
    </source>
</evidence>
<feature type="region of interest" description="Disordered" evidence="1">
    <location>
        <begin position="61"/>
        <end position="143"/>
    </location>
</feature>
<organism evidence="3 4">
    <name type="scientific">Halorubrum tibetense</name>
    <dbReference type="NCBI Taxonomy" id="175631"/>
    <lineage>
        <taxon>Archaea</taxon>
        <taxon>Methanobacteriati</taxon>
        <taxon>Methanobacteriota</taxon>
        <taxon>Stenosarchaea group</taxon>
        <taxon>Halobacteria</taxon>
        <taxon>Halobacteriales</taxon>
        <taxon>Haloferacaceae</taxon>
        <taxon>Halorubrum</taxon>
    </lineage>
</organism>
<evidence type="ECO:0000313" key="4">
    <source>
        <dbReference type="Proteomes" id="UP001596442"/>
    </source>
</evidence>
<reference evidence="3 4" key="1">
    <citation type="journal article" date="2019" name="Int. J. Syst. Evol. Microbiol.">
        <title>The Global Catalogue of Microorganisms (GCM) 10K type strain sequencing project: providing services to taxonomists for standard genome sequencing and annotation.</title>
        <authorList>
            <consortium name="The Broad Institute Genomics Platform"/>
            <consortium name="The Broad Institute Genome Sequencing Center for Infectious Disease"/>
            <person name="Wu L."/>
            <person name="Ma J."/>
        </authorList>
    </citation>
    <scope>NUCLEOTIDE SEQUENCE [LARGE SCALE GENOMIC DNA]</scope>
    <source>
        <strain evidence="3 4">CGMCC 1.3239</strain>
    </source>
</reference>
<accession>A0ABD5S8J2</accession>
<keyword evidence="2" id="KW-0472">Membrane</keyword>
<keyword evidence="4" id="KW-1185">Reference proteome</keyword>
<keyword evidence="2" id="KW-1133">Transmembrane helix</keyword>
<dbReference type="EMBL" id="JBHSWW010000043">
    <property type="protein sequence ID" value="MFC6752833.1"/>
    <property type="molecule type" value="Genomic_DNA"/>
</dbReference>
<feature type="compositionally biased region" description="Basic and acidic residues" evidence="1">
    <location>
        <begin position="75"/>
        <end position="85"/>
    </location>
</feature>
<comment type="caution">
    <text evidence="3">The sequence shown here is derived from an EMBL/GenBank/DDBJ whole genome shotgun (WGS) entry which is preliminary data.</text>
</comment>
<evidence type="ECO:0000256" key="1">
    <source>
        <dbReference type="SAM" id="MobiDB-lite"/>
    </source>
</evidence>
<keyword evidence="2" id="KW-0812">Transmembrane</keyword>
<evidence type="ECO:0000313" key="3">
    <source>
        <dbReference type="EMBL" id="MFC6752833.1"/>
    </source>
</evidence>
<protein>
    <submittedName>
        <fullName evidence="3">PLD nuclease N-terminal domain-containing protein</fullName>
    </submittedName>
</protein>
<name>A0ABD5S8J2_9EURY</name>
<sequence>MDPFLAAILIGLPLAWLVGFAAYAYLDAPNYGMNPEKWAAISFFVPLFGFFAYLFERSETEYDPEEDPYAQGQRFEVHESRRGETILDPGGDDPDEKRAGDTGDRDTTDGKRDTTDGKRDTTDGKRDTTDEDDEWNDPPGVDI</sequence>
<feature type="transmembrane region" description="Helical" evidence="2">
    <location>
        <begin position="38"/>
        <end position="55"/>
    </location>
</feature>